<keyword evidence="2" id="KW-1185">Reference proteome</keyword>
<reference evidence="1" key="1">
    <citation type="submission" date="2023-03" db="EMBL/GenBank/DDBJ databases">
        <title>Massive genome expansion in bonnet fungi (Mycena s.s.) driven by repeated elements and novel gene families across ecological guilds.</title>
        <authorList>
            <consortium name="Lawrence Berkeley National Laboratory"/>
            <person name="Harder C.B."/>
            <person name="Miyauchi S."/>
            <person name="Viragh M."/>
            <person name="Kuo A."/>
            <person name="Thoen E."/>
            <person name="Andreopoulos B."/>
            <person name="Lu D."/>
            <person name="Skrede I."/>
            <person name="Drula E."/>
            <person name="Henrissat B."/>
            <person name="Morin E."/>
            <person name="Kohler A."/>
            <person name="Barry K."/>
            <person name="LaButti K."/>
            <person name="Morin E."/>
            <person name="Salamov A."/>
            <person name="Lipzen A."/>
            <person name="Mereny Z."/>
            <person name="Hegedus B."/>
            <person name="Baldrian P."/>
            <person name="Stursova M."/>
            <person name="Weitz H."/>
            <person name="Taylor A."/>
            <person name="Grigoriev I.V."/>
            <person name="Nagy L.G."/>
            <person name="Martin F."/>
            <person name="Kauserud H."/>
        </authorList>
    </citation>
    <scope>NUCLEOTIDE SEQUENCE</scope>
    <source>
        <strain evidence="1">CBHHK182m</strain>
    </source>
</reference>
<comment type="caution">
    <text evidence="1">The sequence shown here is derived from an EMBL/GenBank/DDBJ whole genome shotgun (WGS) entry which is preliminary data.</text>
</comment>
<name>A0AAD7HJN7_9AGAR</name>
<dbReference type="EMBL" id="JARKIB010000226">
    <property type="protein sequence ID" value="KAJ7721803.1"/>
    <property type="molecule type" value="Genomic_DNA"/>
</dbReference>
<protein>
    <submittedName>
        <fullName evidence="1">Uncharacterized protein</fullName>
    </submittedName>
</protein>
<sequence>MASTRTIRDLFPQEAEFDTTGGSHIKIELLGDGTKRLLNEQRAKVLKNLKVADGRLGQTRVTSPLSSWFSPPFPLALEIFACAPPMTWSPTAWAYPKTLLRALPPLLSSYHASGFSRTHGPWEVPRLEGRLGPQLLLRDAFCRWNQAIVRGENHPKLIIFCLDHQSVSASAFKGRYATFLSHIAPLANGFTVYLGQLAHLMHATVDVSSGKNLLP</sequence>
<accession>A0AAD7HJN7</accession>
<dbReference type="AlphaFoldDB" id="A0AAD7HJN7"/>
<evidence type="ECO:0000313" key="2">
    <source>
        <dbReference type="Proteomes" id="UP001215598"/>
    </source>
</evidence>
<organism evidence="1 2">
    <name type="scientific">Mycena metata</name>
    <dbReference type="NCBI Taxonomy" id="1033252"/>
    <lineage>
        <taxon>Eukaryota</taxon>
        <taxon>Fungi</taxon>
        <taxon>Dikarya</taxon>
        <taxon>Basidiomycota</taxon>
        <taxon>Agaricomycotina</taxon>
        <taxon>Agaricomycetes</taxon>
        <taxon>Agaricomycetidae</taxon>
        <taxon>Agaricales</taxon>
        <taxon>Marasmiineae</taxon>
        <taxon>Mycenaceae</taxon>
        <taxon>Mycena</taxon>
    </lineage>
</organism>
<dbReference type="Proteomes" id="UP001215598">
    <property type="component" value="Unassembled WGS sequence"/>
</dbReference>
<gene>
    <name evidence="1" type="ORF">B0H16DRAFT_1473699</name>
</gene>
<evidence type="ECO:0000313" key="1">
    <source>
        <dbReference type="EMBL" id="KAJ7721803.1"/>
    </source>
</evidence>
<proteinExistence type="predicted"/>